<sequence length="232" mass="26444">RSSSRGNENTVGIFLDLSKAFDTVNHTILLDKLALLGITNNSLLWFTSYLTDQYQTVNYNGLESSPLPLQCGLPQGSILGPLLFLLYVNDLPNPSVKLSKILFADDTSVFYSHKDLDTLNNVVNDELDKISTWFKANKLSLNKKNPHFLLFGLKSNAMDFSFKIQIDNIPIKNVSFVRFLGVLVDESLSWKPHVTPNSICCKKLWHLFHLVSWHEMIKSWKTALQKNRHHPT</sequence>
<reference evidence="2 3" key="1">
    <citation type="journal article" date="2007" name="Nature">
        <title>The medaka draft genome and insights into vertebrate genome evolution.</title>
        <authorList>
            <person name="Kasahara M."/>
            <person name="Naruse K."/>
            <person name="Sasaki S."/>
            <person name="Nakatani Y."/>
            <person name="Qu W."/>
            <person name="Ahsan B."/>
            <person name="Yamada T."/>
            <person name="Nagayasu Y."/>
            <person name="Doi K."/>
            <person name="Kasai Y."/>
            <person name="Jindo T."/>
            <person name="Kobayashi D."/>
            <person name="Shimada A."/>
            <person name="Toyoda A."/>
            <person name="Kuroki Y."/>
            <person name="Fujiyama A."/>
            <person name="Sasaki T."/>
            <person name="Shimizu A."/>
            <person name="Asakawa S."/>
            <person name="Shimizu N."/>
            <person name="Hashimoto S."/>
            <person name="Yang J."/>
            <person name="Lee Y."/>
            <person name="Matsushima K."/>
            <person name="Sugano S."/>
            <person name="Sakaizumi M."/>
            <person name="Narita T."/>
            <person name="Ohishi K."/>
            <person name="Haga S."/>
            <person name="Ohta F."/>
            <person name="Nomoto H."/>
            <person name="Nogata K."/>
            <person name="Morishita T."/>
            <person name="Endo T."/>
            <person name="Shin-I T."/>
            <person name="Takeda H."/>
            <person name="Morishita S."/>
            <person name="Kohara Y."/>
        </authorList>
    </citation>
    <scope>NUCLEOTIDE SEQUENCE [LARGE SCALE GENOMIC DNA]</scope>
    <source>
        <strain evidence="2 3">Hd-rR</strain>
    </source>
</reference>
<dbReference type="Bgee" id="ENSORLG00000025266">
    <property type="expression patterns" value="Expressed in bone element and 4 other cell types or tissues"/>
</dbReference>
<dbReference type="GeneTree" id="ENSGT01120000271821"/>
<organism evidence="2 3">
    <name type="scientific">Oryzias latipes</name>
    <name type="common">Japanese rice fish</name>
    <name type="synonym">Japanese killifish</name>
    <dbReference type="NCBI Taxonomy" id="8090"/>
    <lineage>
        <taxon>Eukaryota</taxon>
        <taxon>Metazoa</taxon>
        <taxon>Chordata</taxon>
        <taxon>Craniata</taxon>
        <taxon>Vertebrata</taxon>
        <taxon>Euteleostomi</taxon>
        <taxon>Actinopterygii</taxon>
        <taxon>Neopterygii</taxon>
        <taxon>Teleostei</taxon>
        <taxon>Neoteleostei</taxon>
        <taxon>Acanthomorphata</taxon>
        <taxon>Ovalentaria</taxon>
        <taxon>Atherinomorphae</taxon>
        <taxon>Beloniformes</taxon>
        <taxon>Adrianichthyidae</taxon>
        <taxon>Oryziinae</taxon>
        <taxon>Oryzias</taxon>
    </lineage>
</organism>
<reference evidence="2" key="3">
    <citation type="submission" date="2025-09" db="UniProtKB">
        <authorList>
            <consortium name="Ensembl"/>
        </authorList>
    </citation>
    <scope>IDENTIFICATION</scope>
    <source>
        <strain evidence="2">Hd-rR</strain>
    </source>
</reference>
<dbReference type="SUPFAM" id="SSF56672">
    <property type="entry name" value="DNA/RNA polymerases"/>
    <property type="match status" value="1"/>
</dbReference>
<dbReference type="AlphaFoldDB" id="A0A3B3IF35"/>
<dbReference type="InterPro" id="IPR043502">
    <property type="entry name" value="DNA/RNA_pol_sf"/>
</dbReference>
<dbReference type="PROSITE" id="PS50878">
    <property type="entry name" value="RT_POL"/>
    <property type="match status" value="1"/>
</dbReference>
<evidence type="ECO:0000259" key="1">
    <source>
        <dbReference type="PROSITE" id="PS50878"/>
    </source>
</evidence>
<keyword evidence="3" id="KW-1185">Reference proteome</keyword>
<evidence type="ECO:0000313" key="3">
    <source>
        <dbReference type="Proteomes" id="UP000001038"/>
    </source>
</evidence>
<protein>
    <recommendedName>
        <fullName evidence="1">Reverse transcriptase domain-containing protein</fullName>
    </recommendedName>
</protein>
<dbReference type="InterPro" id="IPR000477">
    <property type="entry name" value="RT_dom"/>
</dbReference>
<dbReference type="PANTHER" id="PTHR33332">
    <property type="entry name" value="REVERSE TRANSCRIPTASE DOMAIN-CONTAINING PROTEIN"/>
    <property type="match status" value="1"/>
</dbReference>
<reference evidence="2" key="2">
    <citation type="submission" date="2025-08" db="UniProtKB">
        <authorList>
            <consortium name="Ensembl"/>
        </authorList>
    </citation>
    <scope>IDENTIFICATION</scope>
    <source>
        <strain evidence="2">Hd-rR</strain>
    </source>
</reference>
<dbReference type="InParanoid" id="A0A3B3IF35"/>
<dbReference type="Proteomes" id="UP000001038">
    <property type="component" value="Chromosome 19"/>
</dbReference>
<feature type="domain" description="Reverse transcriptase" evidence="1">
    <location>
        <begin position="1"/>
        <end position="184"/>
    </location>
</feature>
<name>A0A3B3IF35_ORYLA</name>
<dbReference type="Pfam" id="PF00078">
    <property type="entry name" value="RVT_1"/>
    <property type="match status" value="1"/>
</dbReference>
<evidence type="ECO:0000313" key="2">
    <source>
        <dbReference type="Ensembl" id="ENSORLP00000042414.1"/>
    </source>
</evidence>
<proteinExistence type="predicted"/>
<accession>A0A3B3IF35</accession>
<dbReference type="Ensembl" id="ENSORLT00000045835.1">
    <property type="protein sequence ID" value="ENSORLP00000042414.1"/>
    <property type="gene ID" value="ENSORLG00000025266.1"/>
</dbReference>